<evidence type="ECO:0000259" key="1">
    <source>
        <dbReference type="Pfam" id="PF24542"/>
    </source>
</evidence>
<protein>
    <submittedName>
        <fullName evidence="3">Trpp-8</fullName>
    </submittedName>
</protein>
<feature type="domain" description="TPPC8 C-terminal Ig-like" evidence="1">
    <location>
        <begin position="685"/>
        <end position="780"/>
    </location>
</feature>
<dbReference type="Proteomes" id="UP000005239">
    <property type="component" value="Unassembled WGS sequence"/>
</dbReference>
<dbReference type="InterPro" id="IPR057651">
    <property type="entry name" value="Ig_TPPC8_C"/>
</dbReference>
<dbReference type="InterPro" id="IPR058541">
    <property type="entry name" value="Ig_TPPC8_1st"/>
</dbReference>
<gene>
    <name evidence="3" type="primary">WBGene00100202</name>
</gene>
<feature type="domain" description="TPPC8 first Ig-like" evidence="2">
    <location>
        <begin position="108"/>
        <end position="326"/>
    </location>
</feature>
<evidence type="ECO:0000259" key="2">
    <source>
        <dbReference type="Pfam" id="PF24545"/>
    </source>
</evidence>
<proteinExistence type="predicted"/>
<dbReference type="Pfam" id="PF24545">
    <property type="entry name" value="Ig_TPPC8_1st"/>
    <property type="match status" value="1"/>
</dbReference>
<reference evidence="4" key="1">
    <citation type="journal article" date="2008" name="Nat. Genet.">
        <title>The Pristionchus pacificus genome provides a unique perspective on nematode lifestyle and parasitism.</title>
        <authorList>
            <person name="Dieterich C."/>
            <person name="Clifton S.W."/>
            <person name="Schuster L.N."/>
            <person name="Chinwalla A."/>
            <person name="Delehaunty K."/>
            <person name="Dinkelacker I."/>
            <person name="Fulton L."/>
            <person name="Fulton R."/>
            <person name="Godfrey J."/>
            <person name="Minx P."/>
            <person name="Mitreva M."/>
            <person name="Roeseler W."/>
            <person name="Tian H."/>
            <person name="Witte H."/>
            <person name="Yang S.P."/>
            <person name="Wilson R.K."/>
            <person name="Sommer R.J."/>
        </authorList>
    </citation>
    <scope>NUCLEOTIDE SEQUENCE [LARGE SCALE GENOMIC DNA]</scope>
    <source>
        <strain evidence="4">PS312</strain>
    </source>
</reference>
<sequence length="812" mass="86428">MEGRGEAEAGMKEERLALELSSWSPDGRTAIDAAERLVAPRAGRADSDTEAYLAHYGRVRARHAGTPADAAGARSCPLPAVDVGATRVICGERPLPAEVLAGRRGEDGKWRDMERAAFHAIAGTSTGFRPAHIVSDADTDNARVRETPGGERFRVQLRVRNPLPIPLQLRDVHLGVADVERRGEGASSHHHPRSRRQSQEGGGGHPEQLEEEHEGVRVHRIDSLRLQPDEARVIELWVEPAAASAAGGAAAAAAAVAAFRVASMRYQLCCAPGVMARGEIALEIRGKRLNKTEKQMKSPTYATDERLRASVAARAWPLCDVRATRTPAPGGAVYCDQLITLNLEITNAGAEPVEGLALAVDAVDRVMVEEEEGGEDGGSSGTLSLPVSALDLAATPGVRAFALRRGATGARLDPGARRRVVVKLRAPSTPAASHAVSLLLLYRGPGGGATREWRTRVECRVAALLAASTRVLDPYHGLVALRLANALTADDAAMARAEVTRVRVAVAARHRGAVLLAPEDGLAAVRSAAPAAQEDGGERRVRLESGQSQEVCVRIAAPGADGGGGGADASGADADWTLVHGEMPPDWPLPVPEEDAERVEWGRRRLVIGVAWRANIVAKDGMVSSILGESFLPDPFAAAGLHVAGLQLGFSLSTPGGVASPIPAGDDEDGEGGEAAPVYVSVVPPAPVEHDFERSRLCEFPVTLVLRNECGRARMADVELRMKPKVREPLSPPSPPPRQQWWLTRECTRVRVPPRDTVEMRVMVRVLQPSAYDLLGAQMAATVRMEGEERTRALRVPPAMAVVYAAYGGEHA</sequence>
<dbReference type="InterPro" id="IPR024420">
    <property type="entry name" value="TRAPP_III_complex_Trs85"/>
</dbReference>
<evidence type="ECO:0000313" key="4">
    <source>
        <dbReference type="Proteomes" id="UP000005239"/>
    </source>
</evidence>
<name>A0A2A6BKZ6_PRIPA</name>
<dbReference type="PANTHER" id="PTHR12975">
    <property type="entry name" value="TRANSPORT PROTEIN TRAPP"/>
    <property type="match status" value="1"/>
</dbReference>
<dbReference type="OrthoDB" id="203724at2759"/>
<accession>A0A8R1YE34</accession>
<dbReference type="PANTHER" id="PTHR12975:SF6">
    <property type="entry name" value="TRAFFICKING PROTEIN PARTICLE COMPLEX SUBUNIT 8"/>
    <property type="match status" value="1"/>
</dbReference>
<dbReference type="EnsemblMetazoa" id="PPA10648.1">
    <property type="protein sequence ID" value="PPA10648.1"/>
    <property type="gene ID" value="WBGene00100202"/>
</dbReference>
<accession>A0A2A6BKZ6</accession>
<keyword evidence="4" id="KW-1185">Reference proteome</keyword>
<evidence type="ECO:0000313" key="3">
    <source>
        <dbReference type="EnsemblMetazoa" id="PPA10648.1"/>
    </source>
</evidence>
<reference evidence="3" key="2">
    <citation type="submission" date="2022-06" db="UniProtKB">
        <authorList>
            <consortium name="EnsemblMetazoa"/>
        </authorList>
    </citation>
    <scope>IDENTIFICATION</scope>
    <source>
        <strain evidence="3">PS312</strain>
    </source>
</reference>
<dbReference type="AlphaFoldDB" id="A0A2A6BKZ6"/>
<dbReference type="Pfam" id="PF24542">
    <property type="entry name" value="Ig_TPPC8_C"/>
    <property type="match status" value="1"/>
</dbReference>
<organism evidence="3 4">
    <name type="scientific">Pristionchus pacificus</name>
    <name type="common">Parasitic nematode worm</name>
    <dbReference type="NCBI Taxonomy" id="54126"/>
    <lineage>
        <taxon>Eukaryota</taxon>
        <taxon>Metazoa</taxon>
        <taxon>Ecdysozoa</taxon>
        <taxon>Nematoda</taxon>
        <taxon>Chromadorea</taxon>
        <taxon>Rhabditida</taxon>
        <taxon>Rhabditina</taxon>
        <taxon>Diplogasteromorpha</taxon>
        <taxon>Diplogasteroidea</taxon>
        <taxon>Neodiplogasteridae</taxon>
        <taxon>Pristionchus</taxon>
    </lineage>
</organism>